<evidence type="ECO:0000259" key="1">
    <source>
        <dbReference type="Pfam" id="PF02872"/>
    </source>
</evidence>
<dbReference type="EMBL" id="FTOB01000003">
    <property type="protein sequence ID" value="SIS65820.1"/>
    <property type="molecule type" value="Genomic_DNA"/>
</dbReference>
<protein>
    <submittedName>
        <fullName evidence="2">5'-nucleotidase, C-terminal domain</fullName>
    </submittedName>
</protein>
<dbReference type="PRINTS" id="PR01607">
    <property type="entry name" value="APYRASEFAMLY"/>
</dbReference>
<dbReference type="Pfam" id="PF02872">
    <property type="entry name" value="5_nucleotid_C"/>
    <property type="match status" value="1"/>
</dbReference>
<keyword evidence="3" id="KW-1185">Reference proteome</keyword>
<evidence type="ECO:0000313" key="3">
    <source>
        <dbReference type="Proteomes" id="UP000185728"/>
    </source>
</evidence>
<proteinExistence type="predicted"/>
<dbReference type="Gene3D" id="3.90.780.10">
    <property type="entry name" value="5'-Nucleotidase, C-terminal domain"/>
    <property type="match status" value="1"/>
</dbReference>
<dbReference type="RefSeq" id="WP_076455000.1">
    <property type="nucleotide sequence ID" value="NZ_FTOB01000003.1"/>
</dbReference>
<evidence type="ECO:0000313" key="2">
    <source>
        <dbReference type="EMBL" id="SIS65820.1"/>
    </source>
</evidence>
<gene>
    <name evidence="2" type="ORF">SAMN05421766_103190</name>
</gene>
<name>A0ABY1KT31_9FLAO</name>
<dbReference type="InterPro" id="IPR036907">
    <property type="entry name" value="5'-Nucleotdase_C_sf"/>
</dbReference>
<sequence length="255" mass="28315">MVLKIKHFVVFATFSIFHSCNEQHPTLKGIEGKQISIDSSLTSKASIESFVKPYRERVDQVLDSTLAYAPYPISKTDGTLNTTAGNLMADIVLSEADPIFKSRKGHPIDFVLLNHGGIRSLISKGNVSSRTAYEVMPFENTIVVAELKGASILKLASYLRDSGLAHPVSGLQLTLDPQNEIQSINIQGKPLDANKTYYVATSNYLVNGGDSMFFFKEALNITNTDYLIRNAMIDYFKKVDTLRPVVDDRFIKLSE</sequence>
<accession>A0ABY1KT31</accession>
<dbReference type="PANTHER" id="PTHR11575">
    <property type="entry name" value="5'-NUCLEOTIDASE-RELATED"/>
    <property type="match status" value="1"/>
</dbReference>
<reference evidence="2 3" key="1">
    <citation type="submission" date="2017-01" db="EMBL/GenBank/DDBJ databases">
        <authorList>
            <person name="Varghese N."/>
            <person name="Submissions S."/>
        </authorList>
    </citation>
    <scope>NUCLEOTIDE SEQUENCE [LARGE SCALE GENOMIC DNA]</scope>
    <source>
        <strain evidence="2 3">DSM 2061</strain>
    </source>
</reference>
<dbReference type="PANTHER" id="PTHR11575:SF24">
    <property type="entry name" value="5'-NUCLEOTIDASE"/>
    <property type="match status" value="1"/>
</dbReference>
<dbReference type="InterPro" id="IPR008334">
    <property type="entry name" value="5'-Nucleotdase_C"/>
</dbReference>
<dbReference type="SUPFAM" id="SSF55816">
    <property type="entry name" value="5'-nucleotidase (syn. UDP-sugar hydrolase), C-terminal domain"/>
    <property type="match status" value="1"/>
</dbReference>
<organism evidence="2 3">
    <name type="scientific">Zobellia uliginosa</name>
    <dbReference type="NCBI Taxonomy" id="143224"/>
    <lineage>
        <taxon>Bacteria</taxon>
        <taxon>Pseudomonadati</taxon>
        <taxon>Bacteroidota</taxon>
        <taxon>Flavobacteriia</taxon>
        <taxon>Flavobacteriales</taxon>
        <taxon>Flavobacteriaceae</taxon>
        <taxon>Zobellia</taxon>
    </lineage>
</organism>
<dbReference type="InterPro" id="IPR006179">
    <property type="entry name" value="5_nucleotidase/apyrase"/>
</dbReference>
<feature type="domain" description="5'-Nucleotidase C-terminal" evidence="1">
    <location>
        <begin position="79"/>
        <end position="215"/>
    </location>
</feature>
<comment type="caution">
    <text evidence="2">The sequence shown here is derived from an EMBL/GenBank/DDBJ whole genome shotgun (WGS) entry which is preliminary data.</text>
</comment>
<dbReference type="Proteomes" id="UP000185728">
    <property type="component" value="Unassembled WGS sequence"/>
</dbReference>